<dbReference type="GO" id="GO:0008168">
    <property type="term" value="F:methyltransferase activity"/>
    <property type="evidence" value="ECO:0007669"/>
    <property type="project" value="UniProtKB-KW"/>
</dbReference>
<dbReference type="OrthoDB" id="5471300at2"/>
<name>A0A1M7HZS1_RUMFL</name>
<organism evidence="6 7">
    <name type="scientific">Ruminococcus flavefaciens</name>
    <dbReference type="NCBI Taxonomy" id="1265"/>
    <lineage>
        <taxon>Bacteria</taxon>
        <taxon>Bacillati</taxon>
        <taxon>Bacillota</taxon>
        <taxon>Clostridia</taxon>
        <taxon>Eubacteriales</taxon>
        <taxon>Oscillospiraceae</taxon>
        <taxon>Ruminococcus</taxon>
    </lineage>
</organism>
<evidence type="ECO:0000313" key="7">
    <source>
        <dbReference type="Proteomes" id="UP000184394"/>
    </source>
</evidence>
<evidence type="ECO:0000256" key="5">
    <source>
        <dbReference type="SAM" id="Phobius"/>
    </source>
</evidence>
<dbReference type="InterPro" id="IPR052527">
    <property type="entry name" value="Metal_cation-efflux_comp"/>
</dbReference>
<protein>
    <submittedName>
        <fullName evidence="6">Protein-S-isoprenylcysteine O-methyltransferase Ste14</fullName>
    </submittedName>
</protein>
<dbReference type="PANTHER" id="PTHR43847">
    <property type="entry name" value="BLL3993 PROTEIN"/>
    <property type="match status" value="1"/>
</dbReference>
<dbReference type="PANTHER" id="PTHR43847:SF1">
    <property type="entry name" value="BLL3993 PROTEIN"/>
    <property type="match status" value="1"/>
</dbReference>
<dbReference type="RefSeq" id="WP_072949371.1">
    <property type="nucleotide sequence ID" value="NZ_FRCT01000003.1"/>
</dbReference>
<comment type="subcellular location">
    <subcellularLocation>
        <location evidence="1">Endomembrane system</location>
        <topology evidence="1">Multi-pass membrane protein</topology>
    </subcellularLocation>
</comment>
<accession>A0A1M7HZS1</accession>
<sequence>MKKELIINGFIKLISGFIILMLLIFLSAGTLRFLNGWLFIGLLFIPMLIMGIVLLIKNPALLEKRLNGKEKESKQKGVVALSGIMFLAGFVVAGLNYRFDWWTLPDWCVIAASVVFLLSYVMYAEVLRENTYLSRTIEVQEKQKVIDTGLYGIVRHPMYSETILMFLAIPLILGSLIALFIFLAYPLAIALRISNEEEVLEKGLAGYSEYKKKVKYRIIPFIW</sequence>
<feature type="transmembrane region" description="Helical" evidence="5">
    <location>
        <begin position="77"/>
        <end position="97"/>
    </location>
</feature>
<feature type="transmembrane region" description="Helical" evidence="5">
    <location>
        <begin position="163"/>
        <end position="185"/>
    </location>
</feature>
<feature type="transmembrane region" description="Helical" evidence="5">
    <location>
        <begin position="12"/>
        <end position="31"/>
    </location>
</feature>
<reference evidence="6 7" key="1">
    <citation type="submission" date="2016-11" db="EMBL/GenBank/DDBJ databases">
        <authorList>
            <person name="Jaros S."/>
            <person name="Januszkiewicz K."/>
            <person name="Wedrychowicz H."/>
        </authorList>
    </citation>
    <scope>NUCLEOTIDE SEQUENCE [LARGE SCALE GENOMIC DNA]</scope>
    <source>
        <strain evidence="6 7">Y1</strain>
    </source>
</reference>
<evidence type="ECO:0000256" key="1">
    <source>
        <dbReference type="ARBA" id="ARBA00004127"/>
    </source>
</evidence>
<evidence type="ECO:0000256" key="3">
    <source>
        <dbReference type="ARBA" id="ARBA00022989"/>
    </source>
</evidence>
<dbReference type="Proteomes" id="UP000184394">
    <property type="component" value="Unassembled WGS sequence"/>
</dbReference>
<dbReference type="Gene3D" id="1.20.120.1630">
    <property type="match status" value="1"/>
</dbReference>
<dbReference type="GO" id="GO:0032259">
    <property type="term" value="P:methylation"/>
    <property type="evidence" value="ECO:0007669"/>
    <property type="project" value="UniProtKB-KW"/>
</dbReference>
<dbReference type="EMBL" id="FRCT01000003">
    <property type="protein sequence ID" value="SHM33823.1"/>
    <property type="molecule type" value="Genomic_DNA"/>
</dbReference>
<gene>
    <name evidence="6" type="ORF">SAMN04487860_103190</name>
</gene>
<keyword evidence="4 5" id="KW-0472">Membrane</keyword>
<evidence type="ECO:0000256" key="2">
    <source>
        <dbReference type="ARBA" id="ARBA00022692"/>
    </source>
</evidence>
<proteinExistence type="predicted"/>
<evidence type="ECO:0000256" key="4">
    <source>
        <dbReference type="ARBA" id="ARBA00023136"/>
    </source>
</evidence>
<dbReference type="GO" id="GO:0012505">
    <property type="term" value="C:endomembrane system"/>
    <property type="evidence" value="ECO:0007669"/>
    <property type="project" value="UniProtKB-SubCell"/>
</dbReference>
<keyword evidence="6" id="KW-0808">Transferase</keyword>
<dbReference type="AlphaFoldDB" id="A0A1M7HZS1"/>
<feature type="transmembrane region" description="Helical" evidence="5">
    <location>
        <begin position="37"/>
        <end position="56"/>
    </location>
</feature>
<keyword evidence="6" id="KW-0489">Methyltransferase</keyword>
<dbReference type="InterPro" id="IPR007318">
    <property type="entry name" value="Phopholipid_MeTrfase"/>
</dbReference>
<keyword evidence="3 5" id="KW-1133">Transmembrane helix</keyword>
<keyword evidence="2 5" id="KW-0812">Transmembrane</keyword>
<dbReference type="Pfam" id="PF04191">
    <property type="entry name" value="PEMT"/>
    <property type="match status" value="1"/>
</dbReference>
<feature type="transmembrane region" description="Helical" evidence="5">
    <location>
        <begin position="109"/>
        <end position="127"/>
    </location>
</feature>
<evidence type="ECO:0000313" key="6">
    <source>
        <dbReference type="EMBL" id="SHM33823.1"/>
    </source>
</evidence>